<evidence type="ECO:0000256" key="6">
    <source>
        <dbReference type="ARBA" id="ARBA00022737"/>
    </source>
</evidence>
<evidence type="ECO:0000256" key="3">
    <source>
        <dbReference type="ARBA" id="ARBA00022473"/>
    </source>
</evidence>
<dbReference type="FunFam" id="3.30.160.60:FF:000194">
    <property type="entry name" value="Fez family zinc finger protein 2"/>
    <property type="match status" value="1"/>
</dbReference>
<keyword evidence="18" id="KW-1185">Reference proteome</keyword>
<dbReference type="InterPro" id="IPR036236">
    <property type="entry name" value="Znf_C2H2_sf"/>
</dbReference>
<evidence type="ECO:0000313" key="18">
    <source>
        <dbReference type="Proteomes" id="UP000287033"/>
    </source>
</evidence>
<feature type="domain" description="C2H2-type" evidence="16">
    <location>
        <begin position="373"/>
        <end position="400"/>
    </location>
</feature>
<evidence type="ECO:0000256" key="4">
    <source>
        <dbReference type="ARBA" id="ARBA00022491"/>
    </source>
</evidence>
<dbReference type="FunFam" id="3.30.160.60:FF:000251">
    <property type="entry name" value="FEZ family zinc finger 2"/>
    <property type="match status" value="1"/>
</dbReference>
<organism evidence="17 18">
    <name type="scientific">Chiloscyllium punctatum</name>
    <name type="common">Brownbanded bambooshark</name>
    <name type="synonym">Hemiscyllium punctatum</name>
    <dbReference type="NCBI Taxonomy" id="137246"/>
    <lineage>
        <taxon>Eukaryota</taxon>
        <taxon>Metazoa</taxon>
        <taxon>Chordata</taxon>
        <taxon>Craniata</taxon>
        <taxon>Vertebrata</taxon>
        <taxon>Chondrichthyes</taxon>
        <taxon>Elasmobranchii</taxon>
        <taxon>Galeomorphii</taxon>
        <taxon>Galeoidea</taxon>
        <taxon>Orectolobiformes</taxon>
        <taxon>Hemiscylliidae</taxon>
        <taxon>Chiloscyllium</taxon>
    </lineage>
</organism>
<gene>
    <name evidence="17" type="ORF">chiPu_0000297</name>
</gene>
<dbReference type="PROSITE" id="PS00028">
    <property type="entry name" value="ZINC_FINGER_C2H2_1"/>
    <property type="match status" value="6"/>
</dbReference>
<evidence type="ECO:0000256" key="14">
    <source>
        <dbReference type="ARBA" id="ARBA00023242"/>
    </source>
</evidence>
<evidence type="ECO:0000259" key="16">
    <source>
        <dbReference type="PROSITE" id="PS50157"/>
    </source>
</evidence>
<dbReference type="GO" id="GO:0008270">
    <property type="term" value="F:zinc ion binding"/>
    <property type="evidence" value="ECO:0007669"/>
    <property type="project" value="UniProtKB-KW"/>
</dbReference>
<keyword evidence="9" id="KW-0862">Zinc</keyword>
<dbReference type="FunFam" id="3.30.160.60:FF:000164">
    <property type="entry name" value="Fez family zinc finger protein 2"/>
    <property type="match status" value="1"/>
</dbReference>
<keyword evidence="3" id="KW-0217">Developmental protein</keyword>
<keyword evidence="13" id="KW-0804">Transcription</keyword>
<dbReference type="GO" id="GO:0003677">
    <property type="term" value="F:DNA binding"/>
    <property type="evidence" value="ECO:0007669"/>
    <property type="project" value="UniProtKB-KW"/>
</dbReference>
<evidence type="ECO:0000256" key="5">
    <source>
        <dbReference type="ARBA" id="ARBA00022723"/>
    </source>
</evidence>
<dbReference type="FunFam" id="3.30.160.60:FF:000227">
    <property type="entry name" value="fez family zinc finger protein 1"/>
    <property type="match status" value="1"/>
</dbReference>
<dbReference type="PANTHER" id="PTHR24394">
    <property type="entry name" value="ZINC FINGER PROTEIN"/>
    <property type="match status" value="1"/>
</dbReference>
<dbReference type="AlphaFoldDB" id="A0A401RUU1"/>
<feature type="domain" description="C2H2-type" evidence="16">
    <location>
        <begin position="317"/>
        <end position="344"/>
    </location>
</feature>
<dbReference type="InterPro" id="IPR013087">
    <property type="entry name" value="Znf_C2H2_type"/>
</dbReference>
<keyword evidence="7 15" id="KW-0863">Zinc-finger</keyword>
<dbReference type="Pfam" id="PF13912">
    <property type="entry name" value="zf-C2H2_6"/>
    <property type="match status" value="1"/>
</dbReference>
<dbReference type="FunFam" id="3.30.160.60:FF:000863">
    <property type="entry name" value="fez family zinc finger protein 2"/>
    <property type="match status" value="1"/>
</dbReference>
<comment type="similarity">
    <text evidence="2">Belongs to the krueppel C2H2-type zinc-finger protein family.</text>
</comment>
<keyword evidence="14" id="KW-0539">Nucleus</keyword>
<evidence type="ECO:0000256" key="2">
    <source>
        <dbReference type="ARBA" id="ARBA00006991"/>
    </source>
</evidence>
<protein>
    <recommendedName>
        <fullName evidence="16">C2H2-type domain-containing protein</fullName>
    </recommendedName>
</protein>
<dbReference type="EMBL" id="BEZZ01000003">
    <property type="protein sequence ID" value="GCC21914.1"/>
    <property type="molecule type" value="Genomic_DNA"/>
</dbReference>
<evidence type="ECO:0000256" key="11">
    <source>
        <dbReference type="ARBA" id="ARBA00023015"/>
    </source>
</evidence>
<keyword evidence="11" id="KW-0805">Transcription regulation</keyword>
<dbReference type="GO" id="GO:0007399">
    <property type="term" value="P:nervous system development"/>
    <property type="evidence" value="ECO:0007669"/>
    <property type="project" value="UniProtKB-KW"/>
</dbReference>
<dbReference type="GO" id="GO:0000981">
    <property type="term" value="F:DNA-binding transcription factor activity, RNA polymerase II-specific"/>
    <property type="evidence" value="ECO:0007669"/>
    <property type="project" value="TreeGrafter"/>
</dbReference>
<dbReference type="PANTHER" id="PTHR24394:SF48">
    <property type="entry name" value="ZINC FINGER PROTEIN 771"/>
    <property type="match status" value="1"/>
</dbReference>
<dbReference type="PROSITE" id="PS50157">
    <property type="entry name" value="ZINC_FINGER_C2H2_2"/>
    <property type="match status" value="6"/>
</dbReference>
<feature type="domain" description="C2H2-type" evidence="16">
    <location>
        <begin position="401"/>
        <end position="428"/>
    </location>
</feature>
<comment type="subcellular location">
    <subcellularLocation>
        <location evidence="1">Nucleus</location>
    </subcellularLocation>
</comment>
<dbReference type="STRING" id="137246.A0A401RUU1"/>
<evidence type="ECO:0000256" key="12">
    <source>
        <dbReference type="ARBA" id="ARBA00023125"/>
    </source>
</evidence>
<feature type="domain" description="C2H2-type" evidence="16">
    <location>
        <begin position="345"/>
        <end position="372"/>
    </location>
</feature>
<keyword evidence="6" id="KW-0677">Repeat</keyword>
<dbReference type="Proteomes" id="UP000287033">
    <property type="component" value="Unassembled WGS sequence"/>
</dbReference>
<evidence type="ECO:0000256" key="8">
    <source>
        <dbReference type="ARBA" id="ARBA00022782"/>
    </source>
</evidence>
<comment type="caution">
    <text evidence="17">The sequence shown here is derived from an EMBL/GenBank/DDBJ whole genome shotgun (WGS) entry which is preliminary data.</text>
</comment>
<evidence type="ECO:0000256" key="1">
    <source>
        <dbReference type="ARBA" id="ARBA00004123"/>
    </source>
</evidence>
<evidence type="ECO:0000256" key="13">
    <source>
        <dbReference type="ARBA" id="ARBA00023163"/>
    </source>
</evidence>
<keyword evidence="8" id="KW-0221">Differentiation</keyword>
<dbReference type="FunFam" id="3.30.160.60:FF:000103">
    <property type="entry name" value="FEZ family zinc finger 1"/>
    <property type="match status" value="1"/>
</dbReference>
<reference evidence="17 18" key="1">
    <citation type="journal article" date="2018" name="Nat. Ecol. Evol.">
        <title>Shark genomes provide insights into elasmobranch evolution and the origin of vertebrates.</title>
        <authorList>
            <person name="Hara Y"/>
            <person name="Yamaguchi K"/>
            <person name="Onimaru K"/>
            <person name="Kadota M"/>
            <person name="Koyanagi M"/>
            <person name="Keeley SD"/>
            <person name="Tatsumi K"/>
            <person name="Tanaka K"/>
            <person name="Motone F"/>
            <person name="Kageyama Y"/>
            <person name="Nozu R"/>
            <person name="Adachi N"/>
            <person name="Nishimura O"/>
            <person name="Nakagawa R"/>
            <person name="Tanegashima C"/>
            <person name="Kiyatake I"/>
            <person name="Matsumoto R"/>
            <person name="Murakumo K"/>
            <person name="Nishida K"/>
            <person name="Terakita A"/>
            <person name="Kuratani S"/>
            <person name="Sato K"/>
            <person name="Hyodo S Kuraku.S."/>
        </authorList>
    </citation>
    <scope>NUCLEOTIDE SEQUENCE [LARGE SCALE GENOMIC DNA]</scope>
</reference>
<dbReference type="SUPFAM" id="SSF57667">
    <property type="entry name" value="beta-beta-alpha zinc fingers"/>
    <property type="match status" value="3"/>
</dbReference>
<keyword evidence="12" id="KW-0238">DNA-binding</keyword>
<dbReference type="OrthoDB" id="5062908at2759"/>
<dbReference type="Gene3D" id="3.30.160.60">
    <property type="entry name" value="Classic Zinc Finger"/>
    <property type="match status" value="6"/>
</dbReference>
<evidence type="ECO:0000313" key="17">
    <source>
        <dbReference type="EMBL" id="GCC21914.1"/>
    </source>
</evidence>
<keyword evidence="4" id="KW-0678">Repressor</keyword>
<dbReference type="SMART" id="SM00355">
    <property type="entry name" value="ZnF_C2H2"/>
    <property type="match status" value="6"/>
</dbReference>
<sequence>MCVLAFLECRGDQSGSSQRLLTPSPGMASSGHLETVVSCPRQTARNGASATSCNGATPKALAFSIERIMAKTSEPRSHTEQRQSLEKAEGKKVGKLCSPVPCMLPIQPFPYDLQAKALLNYSEVWKTNLRGSLCTSAAMCKSNCGMCCKTDLTLGPSMMTANRLIKPQVINQTVAMPANGSLYYFNYLDTTYHPSELLHGHHIFPSHILGSQPPASLSAHQKLLLLENAKFASLAAEKYPTPQFPHKERIPGQLDQVIKENSSFPVEKNVIKNHQKLSNTSNDGKPKNFTCEVCGKVFNAHYNLTRHMPVHTGARPFVCKVCGKGFRQASTLCRHKIIHTQEKPHKCNQCGKAFNRSSTLNTHIRIHAGYKPFVCEFCGKGFHQKGNYKNHKLTHSGEKQFKCNICNKAFHQVYNLTFHMHTHNDKKPFTCGTCGKGFCRNFDLKKHIRKLHDGNSATAPANERSRVGQS</sequence>
<accession>A0A401RUU1</accession>
<dbReference type="Pfam" id="PF00096">
    <property type="entry name" value="zf-C2H2"/>
    <property type="match status" value="5"/>
</dbReference>
<evidence type="ECO:0000256" key="10">
    <source>
        <dbReference type="ARBA" id="ARBA00022902"/>
    </source>
</evidence>
<dbReference type="GO" id="GO:0030154">
    <property type="term" value="P:cell differentiation"/>
    <property type="evidence" value="ECO:0007669"/>
    <property type="project" value="UniProtKB-KW"/>
</dbReference>
<evidence type="ECO:0000256" key="15">
    <source>
        <dbReference type="PROSITE-ProRule" id="PRU00042"/>
    </source>
</evidence>
<evidence type="ECO:0000256" key="7">
    <source>
        <dbReference type="ARBA" id="ARBA00022771"/>
    </source>
</evidence>
<name>A0A401RUU1_CHIPU</name>
<feature type="domain" description="C2H2-type" evidence="16">
    <location>
        <begin position="429"/>
        <end position="457"/>
    </location>
</feature>
<keyword evidence="5" id="KW-0479">Metal-binding</keyword>
<feature type="domain" description="C2H2-type" evidence="16">
    <location>
        <begin position="289"/>
        <end position="316"/>
    </location>
</feature>
<proteinExistence type="inferred from homology"/>
<evidence type="ECO:0000256" key="9">
    <source>
        <dbReference type="ARBA" id="ARBA00022833"/>
    </source>
</evidence>
<dbReference type="GO" id="GO:0005634">
    <property type="term" value="C:nucleus"/>
    <property type="evidence" value="ECO:0007669"/>
    <property type="project" value="UniProtKB-SubCell"/>
</dbReference>
<dbReference type="OMA" id="KHKNFTC"/>
<keyword evidence="10" id="KW-0524">Neurogenesis</keyword>